<proteinExistence type="inferred from homology"/>
<dbReference type="EMBL" id="QVQW01000080">
    <property type="protein sequence ID" value="RKU41199.1"/>
    <property type="molecule type" value="Genomic_DNA"/>
</dbReference>
<dbReference type="GO" id="GO:0004497">
    <property type="term" value="F:monooxygenase activity"/>
    <property type="evidence" value="ECO:0007669"/>
    <property type="project" value="InterPro"/>
</dbReference>
<feature type="binding site" description="axial binding residue" evidence="6">
    <location>
        <position position="507"/>
    </location>
    <ligand>
        <name>heme</name>
        <dbReference type="ChEBI" id="CHEBI:30413"/>
    </ligand>
    <ligandPart>
        <name>Fe</name>
        <dbReference type="ChEBI" id="CHEBI:18248"/>
    </ligandPart>
</feature>
<dbReference type="SUPFAM" id="SSF48264">
    <property type="entry name" value="Cytochrome P450"/>
    <property type="match status" value="1"/>
</dbReference>
<keyword evidence="9" id="KW-1185">Reference proteome</keyword>
<dbReference type="PRINTS" id="PR00385">
    <property type="entry name" value="P450"/>
</dbReference>
<dbReference type="Pfam" id="PF00067">
    <property type="entry name" value="p450"/>
    <property type="match status" value="2"/>
</dbReference>
<dbReference type="OrthoDB" id="1470350at2759"/>
<dbReference type="STRING" id="177199.A0A420Y0C5"/>
<dbReference type="GO" id="GO:0016705">
    <property type="term" value="F:oxidoreductase activity, acting on paired donors, with incorporation or reduction of molecular oxygen"/>
    <property type="evidence" value="ECO:0007669"/>
    <property type="project" value="InterPro"/>
</dbReference>
<dbReference type="InterPro" id="IPR002401">
    <property type="entry name" value="Cyt_P450_E_grp-I"/>
</dbReference>
<dbReference type="GO" id="GO:0020037">
    <property type="term" value="F:heme binding"/>
    <property type="evidence" value="ECO:0007669"/>
    <property type="project" value="InterPro"/>
</dbReference>
<comment type="cofactor">
    <cofactor evidence="1 6">
        <name>heme</name>
        <dbReference type="ChEBI" id="CHEBI:30413"/>
    </cofactor>
</comment>
<dbReference type="GO" id="GO:0005506">
    <property type="term" value="F:iron ion binding"/>
    <property type="evidence" value="ECO:0007669"/>
    <property type="project" value="InterPro"/>
</dbReference>
<evidence type="ECO:0000256" key="7">
    <source>
        <dbReference type="SAM" id="SignalP"/>
    </source>
</evidence>
<organism evidence="8 9">
    <name type="scientific">Coniochaeta pulveracea</name>
    <dbReference type="NCBI Taxonomy" id="177199"/>
    <lineage>
        <taxon>Eukaryota</taxon>
        <taxon>Fungi</taxon>
        <taxon>Dikarya</taxon>
        <taxon>Ascomycota</taxon>
        <taxon>Pezizomycotina</taxon>
        <taxon>Sordariomycetes</taxon>
        <taxon>Sordariomycetidae</taxon>
        <taxon>Coniochaetales</taxon>
        <taxon>Coniochaetaceae</taxon>
        <taxon>Coniochaeta</taxon>
    </lineage>
</organism>
<sequence>MTTITVYLLLSLALLLLLYLIRQAYPRPYPGIPYLAPSARRLWGDLPHILPVISLTQDPAKYVYSLCRQLNSPVIQLFLRPFSAPIIFVDDVREVKDILGMRTMEFDRAPSTQAVFAPFLPHASIAKRTTPEWRAQRRLWEGVMGRDFLRRVAAPRMLGCARELCELLRVKAEIAGGRPFYVFEDFDLAAFDVIWTVIFGRNLEALVTERKGILEHREDVVLPGSKDELAVFPTLRRPEIYEAVAWFVKGVEKTLRSLSQPWHHWVLRQMPAYRAKWAMKERLVSGLIHDTRSKLADLADDQLDTFEDTCAMDMALRRERLAYDGKFDARPPTTREIHDELFMFLVAGHETKAVTLSWTVKFLTNNRAAQTKLREDLLLSLPNGVNSTTEEIMNTPIPYLEATMEEAVRLGNIHPRLVRIATVDTQILGYPIPKGANVVFSSYVAEKPVDIPEEQRSKRSQQTKVNFRKHYDDDMEDFIPERWLNEKGEFDSHQYPTLAFSAGPRVCYGRALARQELRITLTLLILSFRFEPVPEKYNSMGAHQRILRVPQQCYVRLTPLDHAKI</sequence>
<dbReference type="PANTHER" id="PTHR24305:SF232">
    <property type="entry name" value="P450, PUTATIVE (EUROFUNG)-RELATED"/>
    <property type="match status" value="1"/>
</dbReference>
<evidence type="ECO:0000256" key="5">
    <source>
        <dbReference type="ARBA" id="ARBA00023004"/>
    </source>
</evidence>
<keyword evidence="7" id="KW-0732">Signal</keyword>
<evidence type="ECO:0000256" key="2">
    <source>
        <dbReference type="ARBA" id="ARBA00010617"/>
    </source>
</evidence>
<evidence type="ECO:0008006" key="10">
    <source>
        <dbReference type="Google" id="ProtNLM"/>
    </source>
</evidence>
<comment type="caution">
    <text evidence="8">The sequence shown here is derived from an EMBL/GenBank/DDBJ whole genome shotgun (WGS) entry which is preliminary data.</text>
</comment>
<evidence type="ECO:0000256" key="1">
    <source>
        <dbReference type="ARBA" id="ARBA00001971"/>
    </source>
</evidence>
<dbReference type="PRINTS" id="PR00463">
    <property type="entry name" value="EP450I"/>
</dbReference>
<reference evidence="8 9" key="1">
    <citation type="submission" date="2018-08" db="EMBL/GenBank/DDBJ databases">
        <title>Draft genome of the lignicolous fungus Coniochaeta pulveracea.</title>
        <authorList>
            <person name="Borstlap C.J."/>
            <person name="De Witt R.N."/>
            <person name="Botha A."/>
            <person name="Volschenk H."/>
        </authorList>
    </citation>
    <scope>NUCLEOTIDE SEQUENCE [LARGE SCALE GENOMIC DNA]</scope>
    <source>
        <strain evidence="8 9">CAB683</strain>
    </source>
</reference>
<evidence type="ECO:0000256" key="3">
    <source>
        <dbReference type="ARBA" id="ARBA00022617"/>
    </source>
</evidence>
<dbReference type="Proteomes" id="UP000275385">
    <property type="component" value="Unassembled WGS sequence"/>
</dbReference>
<gene>
    <name evidence="8" type="ORF">DL546_002924</name>
</gene>
<protein>
    <recommendedName>
        <fullName evidence="10">Cytochrome P450-dit2</fullName>
    </recommendedName>
</protein>
<dbReference type="AlphaFoldDB" id="A0A420Y0C5"/>
<keyword evidence="5 6" id="KW-0408">Iron</keyword>
<feature type="chain" id="PRO_5019072729" description="Cytochrome P450-dit2" evidence="7">
    <location>
        <begin position="27"/>
        <end position="565"/>
    </location>
</feature>
<comment type="similarity">
    <text evidence="2">Belongs to the cytochrome P450 family.</text>
</comment>
<accession>A0A420Y0C5</accession>
<keyword evidence="4 6" id="KW-0479">Metal-binding</keyword>
<dbReference type="Gene3D" id="1.10.630.10">
    <property type="entry name" value="Cytochrome P450"/>
    <property type="match status" value="1"/>
</dbReference>
<evidence type="ECO:0000313" key="8">
    <source>
        <dbReference type="EMBL" id="RKU41199.1"/>
    </source>
</evidence>
<feature type="signal peptide" evidence="7">
    <location>
        <begin position="1"/>
        <end position="26"/>
    </location>
</feature>
<evidence type="ECO:0000313" key="9">
    <source>
        <dbReference type="Proteomes" id="UP000275385"/>
    </source>
</evidence>
<name>A0A420Y0C5_9PEZI</name>
<dbReference type="InterPro" id="IPR050121">
    <property type="entry name" value="Cytochrome_P450_monoxygenase"/>
</dbReference>
<dbReference type="PANTHER" id="PTHR24305">
    <property type="entry name" value="CYTOCHROME P450"/>
    <property type="match status" value="1"/>
</dbReference>
<dbReference type="InterPro" id="IPR036396">
    <property type="entry name" value="Cyt_P450_sf"/>
</dbReference>
<dbReference type="InterPro" id="IPR001128">
    <property type="entry name" value="Cyt_P450"/>
</dbReference>
<evidence type="ECO:0000256" key="4">
    <source>
        <dbReference type="ARBA" id="ARBA00022723"/>
    </source>
</evidence>
<evidence type="ECO:0000256" key="6">
    <source>
        <dbReference type="PIRSR" id="PIRSR602401-1"/>
    </source>
</evidence>
<keyword evidence="3 6" id="KW-0349">Heme</keyword>